<protein>
    <recommendedName>
        <fullName evidence="4">Ubiquitin-like protease family profile domain-containing protein</fullName>
    </recommendedName>
</protein>
<feature type="compositionally biased region" description="Basic and acidic residues" evidence="1">
    <location>
        <begin position="1"/>
        <end position="16"/>
    </location>
</feature>
<reference evidence="2 3" key="1">
    <citation type="journal article" date="2023" name="G3 (Bethesda)">
        <title>A chromosome-length genome assembly and annotation of blackberry (Rubus argutus, cv. 'Hillquist').</title>
        <authorList>
            <person name="Bruna T."/>
            <person name="Aryal R."/>
            <person name="Dudchenko O."/>
            <person name="Sargent D.J."/>
            <person name="Mead D."/>
            <person name="Buti M."/>
            <person name="Cavallini A."/>
            <person name="Hytonen T."/>
            <person name="Andres J."/>
            <person name="Pham M."/>
            <person name="Weisz D."/>
            <person name="Mascagni F."/>
            <person name="Usai G."/>
            <person name="Natali L."/>
            <person name="Bassil N."/>
            <person name="Fernandez G.E."/>
            <person name="Lomsadze A."/>
            <person name="Armour M."/>
            <person name="Olukolu B."/>
            <person name="Poorten T."/>
            <person name="Britton C."/>
            <person name="Davik J."/>
            <person name="Ashrafi H."/>
            <person name="Aiden E.L."/>
            <person name="Borodovsky M."/>
            <person name="Worthington M."/>
        </authorList>
    </citation>
    <scope>NUCLEOTIDE SEQUENCE [LARGE SCALE GENOMIC DNA]</scope>
    <source>
        <strain evidence="2">PI 553951</strain>
    </source>
</reference>
<accession>A0AAW1VF30</accession>
<dbReference type="InterPro" id="IPR038765">
    <property type="entry name" value="Papain-like_cys_pep_sf"/>
</dbReference>
<sequence length="148" mass="16353">MKKQKEARAEKTEEKTTGQASVLQFQAAPALKQELGDEADIDRAILWKKGHVDKDGNYLSETIKQRADKIDALTKDVEEGIVSAIGKNDILTQALETPEQSGHLFLAPYNTGNHWLLAAINPFTASVYYCDPLSDININPGMKNVVEL</sequence>
<feature type="region of interest" description="Disordered" evidence="1">
    <location>
        <begin position="1"/>
        <end position="21"/>
    </location>
</feature>
<comment type="caution">
    <text evidence="2">The sequence shown here is derived from an EMBL/GenBank/DDBJ whole genome shotgun (WGS) entry which is preliminary data.</text>
</comment>
<evidence type="ECO:0000313" key="2">
    <source>
        <dbReference type="EMBL" id="KAK9901817.1"/>
    </source>
</evidence>
<evidence type="ECO:0008006" key="4">
    <source>
        <dbReference type="Google" id="ProtNLM"/>
    </source>
</evidence>
<dbReference type="SUPFAM" id="SSF54001">
    <property type="entry name" value="Cysteine proteinases"/>
    <property type="match status" value="1"/>
</dbReference>
<keyword evidence="3" id="KW-1185">Reference proteome</keyword>
<evidence type="ECO:0000313" key="3">
    <source>
        <dbReference type="Proteomes" id="UP001457282"/>
    </source>
</evidence>
<dbReference type="EMBL" id="JBEDUW010000284">
    <property type="protein sequence ID" value="KAK9901817.1"/>
    <property type="molecule type" value="Genomic_DNA"/>
</dbReference>
<evidence type="ECO:0000256" key="1">
    <source>
        <dbReference type="SAM" id="MobiDB-lite"/>
    </source>
</evidence>
<gene>
    <name evidence="2" type="ORF">M0R45_001950</name>
</gene>
<proteinExistence type="predicted"/>
<dbReference type="Proteomes" id="UP001457282">
    <property type="component" value="Unassembled WGS sequence"/>
</dbReference>
<organism evidence="2 3">
    <name type="scientific">Rubus argutus</name>
    <name type="common">Southern blackberry</name>
    <dbReference type="NCBI Taxonomy" id="59490"/>
    <lineage>
        <taxon>Eukaryota</taxon>
        <taxon>Viridiplantae</taxon>
        <taxon>Streptophyta</taxon>
        <taxon>Embryophyta</taxon>
        <taxon>Tracheophyta</taxon>
        <taxon>Spermatophyta</taxon>
        <taxon>Magnoliopsida</taxon>
        <taxon>eudicotyledons</taxon>
        <taxon>Gunneridae</taxon>
        <taxon>Pentapetalae</taxon>
        <taxon>rosids</taxon>
        <taxon>fabids</taxon>
        <taxon>Rosales</taxon>
        <taxon>Rosaceae</taxon>
        <taxon>Rosoideae</taxon>
        <taxon>Rosoideae incertae sedis</taxon>
        <taxon>Rubus</taxon>
    </lineage>
</organism>
<name>A0AAW1VF30_RUBAR</name>
<dbReference type="AlphaFoldDB" id="A0AAW1VF30"/>